<dbReference type="Proteomes" id="UP000037395">
    <property type="component" value="Unassembled WGS sequence"/>
</dbReference>
<dbReference type="Proteomes" id="UP000610124">
    <property type="component" value="Unassembled WGS sequence"/>
</dbReference>
<accession>A0A8H9HZE8</accession>
<name>A0A1E7NAF2_KITAU</name>
<evidence type="ECO:0000256" key="2">
    <source>
        <dbReference type="SAM" id="Phobius"/>
    </source>
</evidence>
<comment type="caution">
    <text evidence="4">The sequence shown here is derived from an EMBL/GenBank/DDBJ whole genome shotgun (WGS) entry which is preliminary data.</text>
</comment>
<reference evidence="3" key="1">
    <citation type="journal article" date="2014" name="Int. J. Syst. Evol. Microbiol.">
        <title>Complete genome sequence of Corynebacterium casei LMG S-19264T (=DSM 44701T), isolated from a smear-ripened cheese.</title>
        <authorList>
            <consortium name="US DOE Joint Genome Institute (JGI-PGF)"/>
            <person name="Walter F."/>
            <person name="Albersmeier A."/>
            <person name="Kalinowski J."/>
            <person name="Ruckert C."/>
        </authorList>
    </citation>
    <scope>NUCLEOTIDE SEQUENCE</scope>
    <source>
        <strain evidence="3">JCM 4434</strain>
    </source>
</reference>
<keyword evidence="5" id="KW-1185">Reference proteome</keyword>
<dbReference type="EMBL" id="JPRF03000019">
    <property type="protein sequence ID" value="OEV37669.1"/>
    <property type="molecule type" value="Genomic_DNA"/>
</dbReference>
<dbReference type="OrthoDB" id="3663828at2"/>
<reference evidence="5" key="3">
    <citation type="submission" date="2016-08" db="EMBL/GenBank/DDBJ databases">
        <title>Sequencing, assembly and comparative genomics of S. aureofaciens ATCC 10762.</title>
        <authorList>
            <person name="Gradnigo J.S."/>
            <person name="Johnson N."/>
            <person name="Somerville G.A."/>
        </authorList>
    </citation>
    <scope>NUCLEOTIDE SEQUENCE [LARGE SCALE GENOMIC DNA]</scope>
    <source>
        <strain evidence="5">ATCC 10762 / DSM 40127 / CCM 3239 / JCM 4008 / LMG 5968 / NBRC 12843 / NCIMB 8234 / A-377</strain>
    </source>
</reference>
<feature type="transmembrane region" description="Helical" evidence="2">
    <location>
        <begin position="448"/>
        <end position="465"/>
    </location>
</feature>
<proteinExistence type="predicted"/>
<evidence type="ECO:0000313" key="3">
    <source>
        <dbReference type="EMBL" id="GGU91076.1"/>
    </source>
</evidence>
<keyword evidence="2" id="KW-1133">Transmembrane helix</keyword>
<keyword evidence="2" id="KW-0812">Transmembrane</keyword>
<reference evidence="4 5" key="2">
    <citation type="submission" date="2014-07" db="EMBL/GenBank/DDBJ databases">
        <authorList>
            <person name="Zhang J.E."/>
            <person name="Yang H."/>
            <person name="Guo J."/>
            <person name="Deng Z."/>
            <person name="Luo H."/>
            <person name="Luo M."/>
            <person name="Zhao B."/>
        </authorList>
    </citation>
    <scope>NUCLEOTIDE SEQUENCE [LARGE SCALE GENOMIC DNA]</scope>
    <source>
        <strain evidence="4">ATCC 10762</strain>
        <strain evidence="5">ATCC 10762 / DSM 40127 / CCM 3239 / JCM 4008 / LMG 5968 / NBRC 12843 / NCIMB 8234 / A-377</strain>
    </source>
</reference>
<feature type="transmembrane region" description="Helical" evidence="2">
    <location>
        <begin position="385"/>
        <end position="403"/>
    </location>
</feature>
<feature type="transmembrane region" description="Helical" evidence="2">
    <location>
        <begin position="293"/>
        <end position="308"/>
    </location>
</feature>
<feature type="transmembrane region" description="Helical" evidence="2">
    <location>
        <begin position="78"/>
        <end position="99"/>
    </location>
</feature>
<evidence type="ECO:0000313" key="5">
    <source>
        <dbReference type="Proteomes" id="UP000037395"/>
    </source>
</evidence>
<accession>A0A1E7NAF2</accession>
<evidence type="ECO:0008006" key="6">
    <source>
        <dbReference type="Google" id="ProtNLM"/>
    </source>
</evidence>
<reference evidence="3" key="5">
    <citation type="submission" date="2020-09" db="EMBL/GenBank/DDBJ databases">
        <authorList>
            <person name="Sun Q."/>
            <person name="Ohkuma M."/>
        </authorList>
    </citation>
    <scope>NUCLEOTIDE SEQUENCE</scope>
    <source>
        <strain evidence="3">JCM 4434</strain>
    </source>
</reference>
<feature type="transmembrane region" description="Helical" evidence="2">
    <location>
        <begin position="497"/>
        <end position="517"/>
    </location>
</feature>
<feature type="transmembrane region" description="Helical" evidence="2">
    <location>
        <begin position="173"/>
        <end position="193"/>
    </location>
</feature>
<dbReference type="GeneID" id="97488048"/>
<feature type="region of interest" description="Disordered" evidence="1">
    <location>
        <begin position="1"/>
        <end position="29"/>
    </location>
</feature>
<keyword evidence="2" id="KW-0472">Membrane</keyword>
<feature type="transmembrane region" description="Helical" evidence="2">
    <location>
        <begin position="320"/>
        <end position="341"/>
    </location>
</feature>
<gene>
    <name evidence="3" type="ORF">GCM10010502_50380</name>
    <name evidence="4" type="ORF">HS99_0025545</name>
</gene>
<protein>
    <recommendedName>
        <fullName evidence="6">Galactan 5-O-arabinofuranosyltransferase</fullName>
    </recommendedName>
</protein>
<reference evidence="4" key="4">
    <citation type="submission" date="2016-08" db="EMBL/GenBank/DDBJ databases">
        <title>Sequencing, Assembly and Comparative Genomics of S. aureofaciens ATCC 10762.</title>
        <authorList>
            <person name="Gradnigo J.S."/>
            <person name="Johnson N."/>
            <person name="Somerville G.A."/>
        </authorList>
    </citation>
    <scope>NUCLEOTIDE SEQUENCE [LARGE SCALE GENOMIC DNA]</scope>
    <source>
        <strain evidence="4">ATCC 10762</strain>
    </source>
</reference>
<evidence type="ECO:0000313" key="4">
    <source>
        <dbReference type="EMBL" id="OEV37669.1"/>
    </source>
</evidence>
<dbReference type="RefSeq" id="WP_030280760.1">
    <property type="nucleotide sequence ID" value="NZ_BMUB01000013.1"/>
</dbReference>
<dbReference type="EMBL" id="BMUB01000013">
    <property type="protein sequence ID" value="GGU91076.1"/>
    <property type="molecule type" value="Genomic_DNA"/>
</dbReference>
<organism evidence="4 5">
    <name type="scientific">Kitasatospora aureofaciens</name>
    <name type="common">Streptomyces aureofaciens</name>
    <dbReference type="NCBI Taxonomy" id="1894"/>
    <lineage>
        <taxon>Bacteria</taxon>
        <taxon>Bacillati</taxon>
        <taxon>Actinomycetota</taxon>
        <taxon>Actinomycetes</taxon>
        <taxon>Kitasatosporales</taxon>
        <taxon>Streptomycetaceae</taxon>
        <taxon>Kitasatospora</taxon>
    </lineage>
</organism>
<evidence type="ECO:0000256" key="1">
    <source>
        <dbReference type="SAM" id="MobiDB-lite"/>
    </source>
</evidence>
<dbReference type="KEGG" id="kau:B6264_14335"/>
<sequence>MTDLATSPVGGSEAEHRQPEGASATRPGRMDGLLARPWAVRSAEALVSIAAAFAFTLLCSRIDVNPLNRVGQVSGLAMLQKYAAVVGLPVLAVLLYAAYRGTLARYQLVQRLVCAAVAGLATGAVAGGIAVALHGTQWGLGGQEGDPGNLIGMANDMLRGQGLPGVYPPGFPGVLAIWSKLFYGGIGGGGYAMKDLQLIFSALVGPMAYLSWRLLLRPFWALLVAVPAAILFLDPIRPYSHVTMLVMVPMLAAALRELRRAHQLTTRSTVWRGVGFGVSFGLMFLWYSGWFVWAAPGVLVLTLFLVPWRKGAARLKPVLLFLAATLVSAAVVGAPLLYQLVRLGAEAKDRYAYLSVYIDPAYVMGWASDRAGDLTYHDFPWRGELAGQSAYTLLLLAGVALALGLGLRSIVVRTTAVTLVSAWLLRYWFASHLAQAKAVQLYPRTTWIILYALMILAVLGLMFVVQRGTAWLRTVQRVGTDGGPAPLTLRPEVTGRLVAGAVCAVALFATMAASWSVDRYMPTTDPKLLPSSGSQNVDMGIDAWRAHILVNRDGKCPKFDPAGPHDCAPVNKGLKEYNNGPDKGQLWCSNVPGDAWALVCGTKRPW</sequence>
<feature type="transmembrane region" description="Helical" evidence="2">
    <location>
        <begin position="111"/>
        <end position="133"/>
    </location>
</feature>
<feature type="transmembrane region" description="Helical" evidence="2">
    <location>
        <begin position="214"/>
        <end position="233"/>
    </location>
</feature>
<dbReference type="AlphaFoldDB" id="A0A1E7NAF2"/>
<feature type="transmembrane region" description="Helical" evidence="2">
    <location>
        <begin position="38"/>
        <end position="58"/>
    </location>
</feature>